<evidence type="ECO:0000313" key="2">
    <source>
        <dbReference type="Proteomes" id="UP001597459"/>
    </source>
</evidence>
<sequence>MRNAYIGYTYQQQVTLLFLALMDVERFISTIEIEAKTPDNFDDLIVCTKSKTYHFQIKDFNNVTLEDLEIEGDTISINGKEHKLSTKHNVLFFNTIKIKQNDNFLGFPSYKFEDNITFISLSRSQIHSKLNQLYQDNLVRKNQIEAFFSSILDNRIWTIRREMLPKLKTFITKLQEKSVLISHKLLEFEDILFIEGKPGVGKSHFVNTLLKEYKHTILYRFWIGNQDKDYEERLKFERFIADLNTKLFNDIKSRTEEELLKKLKRKKKNFIIDGLDHVENYNSSQINEFINFIDRAKLYCKIIVLSRPLVQNINWKKHTLENWNSKQTSKVLKQLFHISKQPVIGDIYTISQGYPIIVNYLAEHYKLHQTVPELEEIEDINSYYQNIISSEKGKHSLSLFLCTSSYLMKSEIELLAGDEKYYIQEFIKEHPYLFDIKLNRVSLLHDSFNTFLRKQINYTHKLENVAKKVSQSILQLDKRFLSRFSFFKLTKDQKRQILVKYCSIKTFEKLLKHTIDFEAIQSFYVQLREALKDITANELNANHYYDLSLIINLTTREHLSTNNSFYYTYVKTLIANGFTVEDITSSDYLFTMFYYVKTKNASLLYNKTSNGNYDTRFFYKQLRNDIIEEEDYIKKHNNPITKKKIEKALKNKLHFRDYLTYITENIFIHNLKIKGYKKLRKSIKKYIEGDTYTATYLLDRFLEKYKVLNYYPEWMLKDVYKNLIAYGYRINDNQNEYQDLTLKKLIDKHSQLGSFDLRDKIHNQIRLALFENREIDIKNIYPYWTKYYQRKDYSFYSVPLALRTLEKDGLISLEESIILITKIQNISEKGYRHLLAEFIKLYKPKKIITFLEKNFNLKDLRVEWFKLPIKYVNTISERVYNTEMNKVLGYHRDNSILIEEIKNVLYSKYLEDLKSTFNLFKIKIRYTKKDNRTVSKFQDSKLWFLKIEENDYGNYRETKQQRFEKGIISYDNIAFIKKKKLKPYEVALYSDGYYSSLPTIEVFKIYDPKVITYHFKKILYNSLVNKTKSINYFYLLFYHPGNILTMIKQYRNNDEYRKAIESFKIYMKLSMYDIKGL</sequence>
<evidence type="ECO:0000313" key="1">
    <source>
        <dbReference type="EMBL" id="MFD2589678.1"/>
    </source>
</evidence>
<name>A0ABW5N3L3_9FLAO</name>
<reference evidence="2" key="1">
    <citation type="journal article" date="2019" name="Int. J. Syst. Evol. Microbiol.">
        <title>The Global Catalogue of Microorganisms (GCM) 10K type strain sequencing project: providing services to taxonomists for standard genome sequencing and annotation.</title>
        <authorList>
            <consortium name="The Broad Institute Genomics Platform"/>
            <consortium name="The Broad Institute Genome Sequencing Center for Infectious Disease"/>
            <person name="Wu L."/>
            <person name="Ma J."/>
        </authorList>
    </citation>
    <scope>NUCLEOTIDE SEQUENCE [LARGE SCALE GENOMIC DNA]</scope>
    <source>
        <strain evidence="2">KCTC 42423</strain>
    </source>
</reference>
<evidence type="ECO:0008006" key="3">
    <source>
        <dbReference type="Google" id="ProtNLM"/>
    </source>
</evidence>
<gene>
    <name evidence="1" type="ORF">ACFSTE_02480</name>
</gene>
<comment type="caution">
    <text evidence="1">The sequence shown here is derived from an EMBL/GenBank/DDBJ whole genome shotgun (WGS) entry which is preliminary data.</text>
</comment>
<dbReference type="InterPro" id="IPR027417">
    <property type="entry name" value="P-loop_NTPase"/>
</dbReference>
<dbReference type="RefSeq" id="WP_378258327.1">
    <property type="nucleotide sequence ID" value="NZ_JBHSJV010000001.1"/>
</dbReference>
<keyword evidence="2" id="KW-1185">Reference proteome</keyword>
<dbReference type="SUPFAM" id="SSF52540">
    <property type="entry name" value="P-loop containing nucleoside triphosphate hydrolases"/>
    <property type="match status" value="1"/>
</dbReference>
<protein>
    <recommendedName>
        <fullName evidence="3">NACHT domain-containing protein</fullName>
    </recommendedName>
</protein>
<accession>A0ABW5N3L3</accession>
<dbReference type="EMBL" id="JBHULX010000001">
    <property type="protein sequence ID" value="MFD2589678.1"/>
    <property type="molecule type" value="Genomic_DNA"/>
</dbReference>
<dbReference type="Proteomes" id="UP001597459">
    <property type="component" value="Unassembled WGS sequence"/>
</dbReference>
<organism evidence="1 2">
    <name type="scientific">Aquimarina hainanensis</name>
    <dbReference type="NCBI Taxonomy" id="1578017"/>
    <lineage>
        <taxon>Bacteria</taxon>
        <taxon>Pseudomonadati</taxon>
        <taxon>Bacteroidota</taxon>
        <taxon>Flavobacteriia</taxon>
        <taxon>Flavobacteriales</taxon>
        <taxon>Flavobacteriaceae</taxon>
        <taxon>Aquimarina</taxon>
    </lineage>
</organism>
<proteinExistence type="predicted"/>
<dbReference type="Gene3D" id="3.40.50.300">
    <property type="entry name" value="P-loop containing nucleotide triphosphate hydrolases"/>
    <property type="match status" value="1"/>
</dbReference>